<sequence length="596" mass="67031">MDNFQPMVNTQVMGENTEVTNGNMFSNMAATPIRVSRNESSGLVDFSGFTATSTSSVASTLAKLNIFQNLPKETSKGVDGLSRMKMSVQSNLPEEIKWGLKKYLAYSNKAPYLISLKDMPDLLPIFKAFIQSMVPIVDNFDKPITINAKDEVSNADPLTVLQFGLNSLLILRNLAQDTDSVQVLVKDSSIKEFILFILTKYETLFINKDTEKQIYHSNVSFANELIHYVLDIMEAVSSYMAPAKLDDPFFKSLITLLNYTKDRYLVISILRSLSRLLVRSKSDELSAAENLDEKSLSAIVSFLLIDCDIELVTASLDFLYQYILPGNERISKLINDPIRMTQLSAILPKLLTSNIPLPNYEQIDNHEIRLIKRLKPAPPKDAPPIDDKLFNELIAIQEPLRSIMWLRCCFEPINEAEVTQITLWRTYEAKFSLAVREKTGKKLLPAVEFIKNVSNAFSNASAMVITDPATSKKRFVIKGIQPRFTSLSLREAEEEHAKRITNSSSDIKKSVNNNITEEDDTIKPVEQNVLPELVFPQKLSDISNATATFLCLLSNDTKGHGLQFCQSIKPLIIHKLVNVPPLTTALSEYMENTKLL</sequence>
<dbReference type="GO" id="GO:0006368">
    <property type="term" value="P:transcription elongation by RNA polymerase II"/>
    <property type="evidence" value="ECO:0007669"/>
    <property type="project" value="EnsemblFungi"/>
</dbReference>
<evidence type="ECO:0000256" key="1">
    <source>
        <dbReference type="ARBA" id="ARBA00022853"/>
    </source>
</evidence>
<feature type="domain" description="RFX-type winged-helix" evidence="5">
    <location>
        <begin position="402"/>
        <end position="484"/>
    </location>
</feature>
<dbReference type="STRING" id="1071381.G8BQX4"/>
<dbReference type="eggNOG" id="ENOG502QVTM">
    <property type="taxonomic scope" value="Eukaryota"/>
</dbReference>
<protein>
    <recommendedName>
        <fullName evidence="5">RFX-type winged-helix domain-containing protein</fullName>
    </recommendedName>
</protein>
<dbReference type="GeneID" id="11534079"/>
<keyword evidence="3" id="KW-0804">Transcription</keyword>
<dbReference type="GO" id="GO:0006337">
    <property type="term" value="P:nucleosome disassembly"/>
    <property type="evidence" value="ECO:0007669"/>
    <property type="project" value="EnsemblFungi"/>
</dbReference>
<keyword evidence="1" id="KW-0156">Chromatin regulator</keyword>
<dbReference type="HOGENOM" id="CLU_026029_0_0_1"/>
<evidence type="ECO:0000256" key="4">
    <source>
        <dbReference type="ARBA" id="ARBA00023242"/>
    </source>
</evidence>
<evidence type="ECO:0000256" key="3">
    <source>
        <dbReference type="ARBA" id="ARBA00023163"/>
    </source>
</evidence>
<dbReference type="PANTHER" id="PTHR22970">
    <property type="entry name" value="AT-RICH INTERACTIVE DOMAIN-CONTAINING PROTEIN 2"/>
    <property type="match status" value="1"/>
</dbReference>
<dbReference type="GO" id="GO:0003677">
    <property type="term" value="F:DNA binding"/>
    <property type="evidence" value="ECO:0007669"/>
    <property type="project" value="EnsemblFungi"/>
</dbReference>
<keyword evidence="4" id="KW-0539">Nucleus</keyword>
<dbReference type="PROSITE" id="PS51526">
    <property type="entry name" value="RFX_DBD"/>
    <property type="match status" value="1"/>
</dbReference>
<keyword evidence="7" id="KW-1185">Reference proteome</keyword>
<name>G8BQX4_TETPH</name>
<dbReference type="OMA" id="KRFVIKG"/>
<dbReference type="InterPro" id="IPR003150">
    <property type="entry name" value="DNA-bd_RFX"/>
</dbReference>
<dbReference type="AlphaFoldDB" id="G8BQX4"/>
<dbReference type="GO" id="GO:0009303">
    <property type="term" value="P:rRNA transcription"/>
    <property type="evidence" value="ECO:0007669"/>
    <property type="project" value="EnsemblFungi"/>
</dbReference>
<evidence type="ECO:0000256" key="2">
    <source>
        <dbReference type="ARBA" id="ARBA00023015"/>
    </source>
</evidence>
<dbReference type="GO" id="GO:0016586">
    <property type="term" value="C:RSC-type complex"/>
    <property type="evidence" value="ECO:0007669"/>
    <property type="project" value="EnsemblFungi"/>
</dbReference>
<evidence type="ECO:0000313" key="7">
    <source>
        <dbReference type="Proteomes" id="UP000005666"/>
    </source>
</evidence>
<reference evidence="6 7" key="1">
    <citation type="journal article" date="2011" name="Proc. Natl. Acad. Sci. U.S.A.">
        <title>Evolutionary erosion of yeast sex chromosomes by mating-type switching accidents.</title>
        <authorList>
            <person name="Gordon J.L."/>
            <person name="Armisen D."/>
            <person name="Proux-Wera E."/>
            <person name="Oheigeartaigh S.S."/>
            <person name="Byrne K.P."/>
            <person name="Wolfe K.H."/>
        </authorList>
    </citation>
    <scope>NUCLEOTIDE SEQUENCE [LARGE SCALE GENOMIC DNA]</scope>
    <source>
        <strain evidence="7">ATCC 24235 / CBS 4417 / NBRC 1672 / NRRL Y-8282 / UCD 70-5</strain>
    </source>
</reference>
<dbReference type="OrthoDB" id="338531at2759"/>
<evidence type="ECO:0000313" key="6">
    <source>
        <dbReference type="EMBL" id="CCE62636.1"/>
    </source>
</evidence>
<dbReference type="InterPro" id="IPR052406">
    <property type="entry name" value="Chromatin_Remodeling_Comp"/>
</dbReference>
<dbReference type="Proteomes" id="UP000005666">
    <property type="component" value="Chromosome 3"/>
</dbReference>
<gene>
    <name evidence="6" type="primary">TPHA0C04880</name>
    <name evidence="6" type="ordered locus">TPHA_0C04880</name>
</gene>
<dbReference type="GO" id="GO:0006357">
    <property type="term" value="P:regulation of transcription by RNA polymerase II"/>
    <property type="evidence" value="ECO:0007669"/>
    <property type="project" value="EnsemblFungi"/>
</dbReference>
<dbReference type="PANTHER" id="PTHR22970:SF14">
    <property type="entry name" value="AT-RICH INTERACTIVE DOMAIN-CONTAINING PROTEIN 2"/>
    <property type="match status" value="1"/>
</dbReference>
<dbReference type="EMBL" id="HE612858">
    <property type="protein sequence ID" value="CCE62636.1"/>
    <property type="molecule type" value="Genomic_DNA"/>
</dbReference>
<dbReference type="KEGG" id="tpf:TPHA_0C04880"/>
<evidence type="ECO:0000259" key="5">
    <source>
        <dbReference type="PROSITE" id="PS51526"/>
    </source>
</evidence>
<proteinExistence type="predicted"/>
<accession>G8BQX4</accession>
<organism evidence="6 7">
    <name type="scientific">Tetrapisispora phaffii (strain ATCC 24235 / CBS 4417 / NBRC 1672 / NRRL Y-8282 / UCD 70-5)</name>
    <name type="common">Yeast</name>
    <name type="synonym">Fabospora phaffii</name>
    <dbReference type="NCBI Taxonomy" id="1071381"/>
    <lineage>
        <taxon>Eukaryota</taxon>
        <taxon>Fungi</taxon>
        <taxon>Dikarya</taxon>
        <taxon>Ascomycota</taxon>
        <taxon>Saccharomycotina</taxon>
        <taxon>Saccharomycetes</taxon>
        <taxon>Saccharomycetales</taxon>
        <taxon>Saccharomycetaceae</taxon>
        <taxon>Tetrapisispora</taxon>
    </lineage>
</organism>
<keyword evidence="2" id="KW-0805">Transcription regulation</keyword>
<dbReference type="RefSeq" id="XP_003685070.1">
    <property type="nucleotide sequence ID" value="XM_003685022.1"/>
</dbReference>